<keyword evidence="2" id="KW-1185">Reference proteome</keyword>
<gene>
    <name evidence="1" type="ORF">PY649_27165</name>
</gene>
<evidence type="ECO:0000313" key="2">
    <source>
        <dbReference type="Proteomes" id="UP001172645"/>
    </source>
</evidence>
<protein>
    <submittedName>
        <fullName evidence="1">Uncharacterized protein</fullName>
    </submittedName>
</protein>
<sequence length="70" mass="7640">MSKAKNFTGWAVDRAEAIVSSQGLDLLRSTDPNSRWTTDECVVRLTIAILEALIDAHNFETPAIPNPALS</sequence>
<evidence type="ECO:0000313" key="1">
    <source>
        <dbReference type="EMBL" id="MDL2402579.1"/>
    </source>
</evidence>
<accession>A0ABT7K1U2</accession>
<comment type="caution">
    <text evidence="1">The sequence shown here is derived from an EMBL/GenBank/DDBJ whole genome shotgun (WGS) entry which is preliminary data.</text>
</comment>
<proteinExistence type="predicted"/>
<dbReference type="Proteomes" id="UP001172645">
    <property type="component" value="Unassembled WGS sequence"/>
</dbReference>
<dbReference type="RefSeq" id="WP_285871976.1">
    <property type="nucleotide sequence ID" value="NZ_JARFYM010000031.1"/>
</dbReference>
<organism evidence="1 2">
    <name type="scientific">Rhizobium mayense</name>
    <dbReference type="NCBI Taxonomy" id="1312184"/>
    <lineage>
        <taxon>Bacteria</taxon>
        <taxon>Pseudomonadati</taxon>
        <taxon>Pseudomonadota</taxon>
        <taxon>Alphaproteobacteria</taxon>
        <taxon>Hyphomicrobiales</taxon>
        <taxon>Rhizobiaceae</taxon>
        <taxon>Rhizobium/Agrobacterium group</taxon>
        <taxon>Rhizobium</taxon>
    </lineage>
</organism>
<name>A0ABT7K1U2_9HYPH</name>
<reference evidence="1" key="1">
    <citation type="submission" date="2023-06" db="EMBL/GenBank/DDBJ databases">
        <title>Phylogenetic Diversity of Rhizobium strains.</title>
        <authorList>
            <person name="Moura F.T."/>
            <person name="Helene L.C.F."/>
            <person name="Hungria M."/>
        </authorList>
    </citation>
    <scope>NUCLEOTIDE SEQUENCE</scope>
    <source>
        <strain evidence="1">CCGE526</strain>
    </source>
</reference>
<dbReference type="EMBL" id="JARFYM010000031">
    <property type="protein sequence ID" value="MDL2402579.1"/>
    <property type="molecule type" value="Genomic_DNA"/>
</dbReference>